<keyword evidence="1" id="KW-0175">Coiled coil</keyword>
<evidence type="ECO:0000313" key="2">
    <source>
        <dbReference type="EMBL" id="SVE37789.1"/>
    </source>
</evidence>
<dbReference type="EMBL" id="UINC01213146">
    <property type="protein sequence ID" value="SVE37789.1"/>
    <property type="molecule type" value="Genomic_DNA"/>
</dbReference>
<feature type="non-terminal residue" evidence="2">
    <location>
        <position position="1"/>
    </location>
</feature>
<sequence length="123" mass="13911">NAAVQAKDEYNELVAMYKAEEFAEMTKELVLKRGRHNLDLAERRLQVQVGKLQDLEKSVLPRERAALKGKLQDSESGLRRAQLTTEKTKLEIRIAVSEAEHAVNTNQADLSETRAKLAKIVQK</sequence>
<accession>A0A383D0H0</accession>
<dbReference type="AlphaFoldDB" id="A0A383D0H0"/>
<proteinExistence type="predicted"/>
<reference evidence="2" key="1">
    <citation type="submission" date="2018-05" db="EMBL/GenBank/DDBJ databases">
        <authorList>
            <person name="Lanie J.A."/>
            <person name="Ng W.-L."/>
            <person name="Kazmierczak K.M."/>
            <person name="Andrzejewski T.M."/>
            <person name="Davidsen T.M."/>
            <person name="Wayne K.J."/>
            <person name="Tettelin H."/>
            <person name="Glass J.I."/>
            <person name="Rusch D."/>
            <person name="Podicherti R."/>
            <person name="Tsui H.-C.T."/>
            <person name="Winkler M.E."/>
        </authorList>
    </citation>
    <scope>NUCLEOTIDE SEQUENCE</scope>
</reference>
<organism evidence="2">
    <name type="scientific">marine metagenome</name>
    <dbReference type="NCBI Taxonomy" id="408172"/>
    <lineage>
        <taxon>unclassified sequences</taxon>
        <taxon>metagenomes</taxon>
        <taxon>ecological metagenomes</taxon>
    </lineage>
</organism>
<name>A0A383D0H0_9ZZZZ</name>
<feature type="coiled-coil region" evidence="1">
    <location>
        <begin position="38"/>
        <end position="100"/>
    </location>
</feature>
<gene>
    <name evidence="2" type="ORF">METZ01_LOCUS490643</name>
</gene>
<evidence type="ECO:0000256" key="1">
    <source>
        <dbReference type="SAM" id="Coils"/>
    </source>
</evidence>
<protein>
    <submittedName>
        <fullName evidence="2">Uncharacterized protein</fullName>
    </submittedName>
</protein>